<dbReference type="Pfam" id="PF14296">
    <property type="entry name" value="O-ag_pol_Wzy"/>
    <property type="match status" value="1"/>
</dbReference>
<dbReference type="RefSeq" id="WP_116419494.1">
    <property type="nucleotide sequence ID" value="NZ_NBXC01000027.1"/>
</dbReference>
<feature type="transmembrane region" description="Helical" evidence="1">
    <location>
        <begin position="144"/>
        <end position="170"/>
    </location>
</feature>
<feature type="transmembrane region" description="Helical" evidence="1">
    <location>
        <begin position="269"/>
        <end position="287"/>
    </location>
</feature>
<dbReference type="EMBL" id="NBXE01000031">
    <property type="protein sequence ID" value="RFA25395.1"/>
    <property type="molecule type" value="Genomic_DNA"/>
</dbReference>
<feature type="transmembrane region" description="Helical" evidence="1">
    <location>
        <begin position="29"/>
        <end position="47"/>
    </location>
</feature>
<dbReference type="OrthoDB" id="5124582at2"/>
<feature type="transmembrane region" description="Helical" evidence="1">
    <location>
        <begin position="452"/>
        <end position="471"/>
    </location>
</feature>
<feature type="transmembrane region" description="Helical" evidence="1">
    <location>
        <begin position="396"/>
        <end position="416"/>
    </location>
</feature>
<dbReference type="NCBIfam" id="TIGR04370">
    <property type="entry name" value="glyco_rpt_poly"/>
    <property type="match status" value="1"/>
</dbReference>
<dbReference type="Proteomes" id="UP000257080">
    <property type="component" value="Unassembled WGS sequence"/>
</dbReference>
<name>A0A3E0W7T6_9MICO</name>
<feature type="transmembrane region" description="Helical" evidence="1">
    <location>
        <begin position="100"/>
        <end position="124"/>
    </location>
</feature>
<dbReference type="AlphaFoldDB" id="A0A3E0W7T6"/>
<feature type="transmembrane region" description="Helical" evidence="1">
    <location>
        <begin position="59"/>
        <end position="80"/>
    </location>
</feature>
<gene>
    <name evidence="2" type="ORF">B7R25_13525</name>
</gene>
<comment type="caution">
    <text evidence="2">The sequence shown here is derived from an EMBL/GenBank/DDBJ whole genome shotgun (WGS) entry which is preliminary data.</text>
</comment>
<keyword evidence="1" id="KW-1133">Transmembrane helix</keyword>
<evidence type="ECO:0000256" key="1">
    <source>
        <dbReference type="SAM" id="Phobius"/>
    </source>
</evidence>
<evidence type="ECO:0008006" key="4">
    <source>
        <dbReference type="Google" id="ProtNLM"/>
    </source>
</evidence>
<accession>A0A3E0W7T6</accession>
<reference evidence="2 3" key="1">
    <citation type="submission" date="2017-04" db="EMBL/GenBank/DDBJ databases">
        <title>Comparative genome analysis of Subtercola boreus.</title>
        <authorList>
            <person name="Cho Y.-J."/>
            <person name="Cho A."/>
            <person name="Kim O.-S."/>
            <person name="Lee J.-I."/>
        </authorList>
    </citation>
    <scope>NUCLEOTIDE SEQUENCE [LARGE SCALE GENOMIC DNA]</scope>
    <source>
        <strain evidence="2 3">P28004</strain>
    </source>
</reference>
<dbReference type="InterPro" id="IPR029468">
    <property type="entry name" value="O-ag_pol_Wzy"/>
</dbReference>
<evidence type="ECO:0000313" key="3">
    <source>
        <dbReference type="Proteomes" id="UP000257080"/>
    </source>
</evidence>
<feature type="transmembrane region" description="Helical" evidence="1">
    <location>
        <begin position="224"/>
        <end position="257"/>
    </location>
</feature>
<proteinExistence type="predicted"/>
<protein>
    <recommendedName>
        <fullName evidence="4">Oligosaccharide repeat unit polymerase</fullName>
    </recommendedName>
</protein>
<keyword evidence="1" id="KW-0472">Membrane</keyword>
<keyword evidence="1" id="KW-0812">Transmembrane</keyword>
<organism evidence="2 3">
    <name type="scientific">Subtercola boreus</name>
    <dbReference type="NCBI Taxonomy" id="120213"/>
    <lineage>
        <taxon>Bacteria</taxon>
        <taxon>Bacillati</taxon>
        <taxon>Actinomycetota</taxon>
        <taxon>Actinomycetes</taxon>
        <taxon>Micrococcales</taxon>
        <taxon>Microbacteriaceae</taxon>
        <taxon>Subtercola</taxon>
    </lineage>
</organism>
<feature type="transmembrane region" description="Helical" evidence="1">
    <location>
        <begin position="428"/>
        <end position="446"/>
    </location>
</feature>
<evidence type="ECO:0000313" key="2">
    <source>
        <dbReference type="EMBL" id="RFA25395.1"/>
    </source>
</evidence>
<sequence>MRSLLIFAAGSVAAILVSLGVVSLFNQTVSYPTMIALLAIVLLGALVRELVVFRDPLTPGAVVAITGLLLFVLRPLTIMWNRVTSPGAIADSRDFTPTLILAGSAALVECLIFFCAFFLVYYIITMARDRTTFPDFVQEKRRRVVNSTGLQAVVIVASAIAVGALGYLVVSSGGPSAYFNGLANRSDFLSGKSFLVLGYVPVQVALVANVVHRRLAKLPVWNNWVNIVGLGSLVLCGFAAGGRGPLVVGVVLPLVLLKQLGPKPFKLRTIAALGLALVIVAISYSIVVRNANFDQGRSLNQLASDPVGVLLDQLTSGAETRPFDSLIRLNEVVAQDGDFEFQRGATYAAVPAWFVPRAFWENKPSGGGNTWFTSNYVPRFYGTTKVETSLSAVGEAYGNFGHLGVGIAGALMAVLASALSRGRLRERGVLGLTISICLTPILFSLIRGDAYQGGSLTIATTLLATGIYLAMTKAWVPERAPLAAGKRAPALIRA</sequence>